<keyword evidence="3" id="KW-1185">Reference proteome</keyword>
<gene>
    <name evidence="2" type="ORF">N6H18_17940</name>
</gene>
<dbReference type="InterPro" id="IPR026444">
    <property type="entry name" value="Secre_tail"/>
</dbReference>
<dbReference type="Proteomes" id="UP001065174">
    <property type="component" value="Chromosome"/>
</dbReference>
<accession>A0ABY6CPC7</accession>
<sequence length="364" mass="39731">MMHLSAACPNPDGSRRFTNQNNVLGDVCSYVGNHSVRWLYTFTINGDVTINGDFAVYGTLIINGNLTVTGELNIDATGELTVNTGASLDVGQNFNNGGWFIFNQPDTNNGSITVGGDFVNEEYGHMTIEGEGGLWIEGQMIAEEGSTLDIEDGGTVVANGGYVDDGGIVTYDGEEVNLNTEMAGSPLPVEFTYFKCLESDDEQMLVWETASEINNEGFEIQRKESSDDDFYTIGFVEGNGTSNTMQQYSYAIPVSHETVMYRLKQIDFDGGFEYSAVVQTGMRASNVYSVYPNPTNGQIYLNGGDVNAFELYNLSGKAVLSETVLDSHTLEQHVSLYLMSAQSGRYMLSLYTPSGMVTINLVKE</sequence>
<evidence type="ECO:0000313" key="2">
    <source>
        <dbReference type="EMBL" id="UXP32224.1"/>
    </source>
</evidence>
<dbReference type="NCBIfam" id="TIGR04183">
    <property type="entry name" value="Por_Secre_tail"/>
    <property type="match status" value="1"/>
</dbReference>
<feature type="domain" description="Secretion system C-terminal sorting" evidence="1">
    <location>
        <begin position="290"/>
        <end position="354"/>
    </location>
</feature>
<protein>
    <submittedName>
        <fullName evidence="2">T9SS type A sorting domain-containing protein</fullName>
    </submittedName>
</protein>
<dbReference type="Pfam" id="PF18962">
    <property type="entry name" value="Por_Secre_tail"/>
    <property type="match status" value="1"/>
</dbReference>
<reference evidence="2" key="1">
    <citation type="submission" date="2022-09" db="EMBL/GenBank/DDBJ databases">
        <title>Comparative genomics and taxonomic characterization of three novel marine species of genus Reichenbachiella exhibiting antioxidant and polysaccharide degradation activities.</title>
        <authorList>
            <person name="Muhammad N."/>
            <person name="Lee Y.-J."/>
            <person name="Ko J."/>
            <person name="Kim S.-G."/>
        </authorList>
    </citation>
    <scope>NUCLEOTIDE SEQUENCE</scope>
    <source>
        <strain evidence="2">BKB1-1</strain>
    </source>
</reference>
<dbReference type="EMBL" id="CP106679">
    <property type="protein sequence ID" value="UXP32224.1"/>
    <property type="molecule type" value="Genomic_DNA"/>
</dbReference>
<evidence type="ECO:0000259" key="1">
    <source>
        <dbReference type="Pfam" id="PF18962"/>
    </source>
</evidence>
<dbReference type="RefSeq" id="WP_262309660.1">
    <property type="nucleotide sequence ID" value="NZ_CP106679.1"/>
</dbReference>
<evidence type="ECO:0000313" key="3">
    <source>
        <dbReference type="Proteomes" id="UP001065174"/>
    </source>
</evidence>
<name>A0ABY6CPC7_9BACT</name>
<proteinExistence type="predicted"/>
<organism evidence="2 3">
    <name type="scientific">Reichenbachiella agarivorans</name>
    <dbReference type="NCBI Taxonomy" id="2979464"/>
    <lineage>
        <taxon>Bacteria</taxon>
        <taxon>Pseudomonadati</taxon>
        <taxon>Bacteroidota</taxon>
        <taxon>Cytophagia</taxon>
        <taxon>Cytophagales</taxon>
        <taxon>Reichenbachiellaceae</taxon>
        <taxon>Reichenbachiella</taxon>
    </lineage>
</organism>